<dbReference type="AlphaFoldDB" id="A0AAV8E2Z4"/>
<accession>A0AAV8E2Z4</accession>
<comment type="caution">
    <text evidence="1">The sequence shown here is derived from an EMBL/GenBank/DDBJ whole genome shotgun (WGS) entry which is preliminary data.</text>
</comment>
<dbReference type="EMBL" id="JAMFTS010000003">
    <property type="protein sequence ID" value="KAJ4773157.1"/>
    <property type="molecule type" value="Genomic_DNA"/>
</dbReference>
<reference evidence="1" key="1">
    <citation type="submission" date="2022-08" db="EMBL/GenBank/DDBJ databases">
        <authorList>
            <person name="Marques A."/>
        </authorList>
    </citation>
    <scope>NUCLEOTIDE SEQUENCE</scope>
    <source>
        <strain evidence="1">RhyPub2mFocal</strain>
        <tissue evidence="1">Leaves</tissue>
    </source>
</reference>
<dbReference type="PANTHER" id="PTHR10775:SF193">
    <property type="entry name" value="DUF4216 DOMAIN-CONTAINING PROTEIN"/>
    <property type="match status" value="1"/>
</dbReference>
<dbReference type="Proteomes" id="UP001140206">
    <property type="component" value="Chromosome 3"/>
</dbReference>
<dbReference type="PANTHER" id="PTHR10775">
    <property type="entry name" value="OS08G0208400 PROTEIN"/>
    <property type="match status" value="1"/>
</dbReference>
<dbReference type="InterPro" id="IPR004242">
    <property type="entry name" value="Transposase_21"/>
</dbReference>
<name>A0AAV8E2Z4_9POAL</name>
<protein>
    <submittedName>
        <fullName evidence="1">Transposase tnp2</fullName>
    </submittedName>
</protein>
<evidence type="ECO:0000313" key="2">
    <source>
        <dbReference type="Proteomes" id="UP001140206"/>
    </source>
</evidence>
<gene>
    <name evidence="1" type="ORF">LUZ62_057414</name>
</gene>
<proteinExistence type="predicted"/>
<sequence length="115" mass="13034">MGGTSYTCWPVVCYPLNPLPDTVMKRENMFLTLVIPGPDYPGRDIDVFLQPLIDELKELWSTRIDTYDVYLKENFKMKAALTWTVNDFSAYSVLSGWSTCGALACPCCMEITKAF</sequence>
<evidence type="ECO:0000313" key="1">
    <source>
        <dbReference type="EMBL" id="KAJ4773157.1"/>
    </source>
</evidence>
<dbReference type="Pfam" id="PF02992">
    <property type="entry name" value="Transposase_21"/>
    <property type="match status" value="1"/>
</dbReference>
<organism evidence="1 2">
    <name type="scientific">Rhynchospora pubera</name>
    <dbReference type="NCBI Taxonomy" id="906938"/>
    <lineage>
        <taxon>Eukaryota</taxon>
        <taxon>Viridiplantae</taxon>
        <taxon>Streptophyta</taxon>
        <taxon>Embryophyta</taxon>
        <taxon>Tracheophyta</taxon>
        <taxon>Spermatophyta</taxon>
        <taxon>Magnoliopsida</taxon>
        <taxon>Liliopsida</taxon>
        <taxon>Poales</taxon>
        <taxon>Cyperaceae</taxon>
        <taxon>Cyperoideae</taxon>
        <taxon>Rhynchosporeae</taxon>
        <taxon>Rhynchospora</taxon>
    </lineage>
</organism>
<keyword evidence="2" id="KW-1185">Reference proteome</keyword>